<dbReference type="GO" id="GO:0016846">
    <property type="term" value="F:carbon-sulfur lyase activity"/>
    <property type="evidence" value="ECO:0007669"/>
    <property type="project" value="InterPro"/>
</dbReference>
<dbReference type="GO" id="GO:0046872">
    <property type="term" value="F:metal ion binding"/>
    <property type="evidence" value="ECO:0007669"/>
    <property type="project" value="UniProtKB-KW"/>
</dbReference>
<proteinExistence type="inferred from homology"/>
<evidence type="ECO:0000256" key="1">
    <source>
        <dbReference type="ARBA" id="ARBA00005495"/>
    </source>
</evidence>
<comment type="similarity">
    <text evidence="1">Belongs to the Gfa family.</text>
</comment>
<dbReference type="PANTHER" id="PTHR33337">
    <property type="entry name" value="GFA DOMAIN-CONTAINING PROTEIN"/>
    <property type="match status" value="1"/>
</dbReference>
<keyword evidence="3" id="KW-0862">Zinc</keyword>
<reference evidence="6" key="1">
    <citation type="submission" date="2023-06" db="EMBL/GenBank/DDBJ databases">
        <title>Genome-scale phylogeny and comparative genomics of the fungal order Sordariales.</title>
        <authorList>
            <consortium name="Lawrence Berkeley National Laboratory"/>
            <person name="Hensen N."/>
            <person name="Bonometti L."/>
            <person name="Westerberg I."/>
            <person name="Brannstrom I.O."/>
            <person name="Guillou S."/>
            <person name="Cros-Aarteil S."/>
            <person name="Calhoun S."/>
            <person name="Haridas S."/>
            <person name="Kuo A."/>
            <person name="Mondo S."/>
            <person name="Pangilinan J."/>
            <person name="Riley R."/>
            <person name="Labutti K."/>
            <person name="Andreopoulos B."/>
            <person name="Lipzen A."/>
            <person name="Chen C."/>
            <person name="Yanf M."/>
            <person name="Daum C."/>
            <person name="Ng V."/>
            <person name="Clum A."/>
            <person name="Steindorff A."/>
            <person name="Ohm R."/>
            <person name="Martin F."/>
            <person name="Silar P."/>
            <person name="Natvig D."/>
            <person name="Lalanne C."/>
            <person name="Gautier V."/>
            <person name="Ament-Velasquez S.L."/>
            <person name="Kruys A."/>
            <person name="Hutchinson M.I."/>
            <person name="Powell A.J."/>
            <person name="Barry K."/>
            <person name="Miller A.N."/>
            <person name="Grigoriev I.V."/>
            <person name="Debuchy R."/>
            <person name="Gladieux P."/>
            <person name="Thoren M.H."/>
            <person name="Johannesson H."/>
        </authorList>
    </citation>
    <scope>NUCLEOTIDE SEQUENCE</scope>
    <source>
        <strain evidence="6">8032-3</strain>
    </source>
</reference>
<comment type="caution">
    <text evidence="6">The sequence shown here is derived from an EMBL/GenBank/DDBJ whole genome shotgun (WGS) entry which is preliminary data.</text>
</comment>
<evidence type="ECO:0000259" key="5">
    <source>
        <dbReference type="Pfam" id="PF04828"/>
    </source>
</evidence>
<dbReference type="InterPro" id="IPR006913">
    <property type="entry name" value="CENP-V/GFA"/>
</dbReference>
<name>A0AAJ0BWZ3_9PEZI</name>
<gene>
    <name evidence="6" type="ORF">QBC33DRAFT_571223</name>
</gene>
<evidence type="ECO:0000256" key="2">
    <source>
        <dbReference type="ARBA" id="ARBA00022723"/>
    </source>
</evidence>
<dbReference type="Gene3D" id="3.90.1590.10">
    <property type="entry name" value="glutathione-dependent formaldehyde- activating enzyme (gfa)"/>
    <property type="match status" value="1"/>
</dbReference>
<feature type="domain" description="CENP-V/GFA" evidence="5">
    <location>
        <begin position="14"/>
        <end position="60"/>
    </location>
</feature>
<keyword evidence="4" id="KW-0456">Lyase</keyword>
<dbReference type="EMBL" id="MU839013">
    <property type="protein sequence ID" value="KAK1766010.1"/>
    <property type="molecule type" value="Genomic_DNA"/>
</dbReference>
<dbReference type="Pfam" id="PF04828">
    <property type="entry name" value="GFA"/>
    <property type="match status" value="2"/>
</dbReference>
<dbReference type="GeneID" id="85313781"/>
<dbReference type="Proteomes" id="UP001244011">
    <property type="component" value="Unassembled WGS sequence"/>
</dbReference>
<evidence type="ECO:0000256" key="4">
    <source>
        <dbReference type="ARBA" id="ARBA00023239"/>
    </source>
</evidence>
<dbReference type="RefSeq" id="XP_060282223.1">
    <property type="nucleotide sequence ID" value="XM_060430594.1"/>
</dbReference>
<dbReference type="InterPro" id="IPR011057">
    <property type="entry name" value="Mss4-like_sf"/>
</dbReference>
<sequence length="221" mass="23912">MAHYSEKKDLFPMPGGCTCGLIRFQLVEPPLIVHCCHCTSCQRQTGSAFAMNAAIETTALLPLPAAAPIVPASRAKPAPLPASLMPAFARGTNAAAVTATSAPRPANTNPELICVPTESGFGQTVARCPTCHTAVWNHYADGGPHIAYVRVGTLDRSWEIDPDVHIFTRSRRTFVAIDDGKPQFEAYYASREALVGEYARERLARVGTLMEGWRARMKAAM</sequence>
<protein>
    <recommendedName>
        <fullName evidence="5">CENP-V/GFA domain-containing protein</fullName>
    </recommendedName>
</protein>
<dbReference type="PANTHER" id="PTHR33337:SF33">
    <property type="entry name" value="CENP-V_GFA DOMAIN-CONTAINING PROTEIN"/>
    <property type="match status" value="1"/>
</dbReference>
<evidence type="ECO:0000313" key="7">
    <source>
        <dbReference type="Proteomes" id="UP001244011"/>
    </source>
</evidence>
<keyword evidence="7" id="KW-1185">Reference proteome</keyword>
<keyword evidence="2" id="KW-0479">Metal-binding</keyword>
<evidence type="ECO:0000256" key="3">
    <source>
        <dbReference type="ARBA" id="ARBA00022833"/>
    </source>
</evidence>
<organism evidence="6 7">
    <name type="scientific">Phialemonium atrogriseum</name>
    <dbReference type="NCBI Taxonomy" id="1093897"/>
    <lineage>
        <taxon>Eukaryota</taxon>
        <taxon>Fungi</taxon>
        <taxon>Dikarya</taxon>
        <taxon>Ascomycota</taxon>
        <taxon>Pezizomycotina</taxon>
        <taxon>Sordariomycetes</taxon>
        <taxon>Sordariomycetidae</taxon>
        <taxon>Cephalothecales</taxon>
        <taxon>Cephalothecaceae</taxon>
        <taxon>Phialemonium</taxon>
    </lineage>
</organism>
<evidence type="ECO:0000313" key="6">
    <source>
        <dbReference type="EMBL" id="KAK1766010.1"/>
    </source>
</evidence>
<feature type="domain" description="CENP-V/GFA" evidence="5">
    <location>
        <begin position="108"/>
        <end position="169"/>
    </location>
</feature>
<dbReference type="AlphaFoldDB" id="A0AAJ0BWZ3"/>
<dbReference type="SUPFAM" id="SSF51316">
    <property type="entry name" value="Mss4-like"/>
    <property type="match status" value="2"/>
</dbReference>
<accession>A0AAJ0BWZ3</accession>